<evidence type="ECO:0000313" key="3">
    <source>
        <dbReference type="Proteomes" id="UP000625711"/>
    </source>
</evidence>
<dbReference type="Gene3D" id="3.60.60.10">
    <property type="entry name" value="Penicillin V Acylase, Chain A"/>
    <property type="match status" value="1"/>
</dbReference>
<evidence type="ECO:0000313" key="2">
    <source>
        <dbReference type="EMBL" id="KAF7281481.1"/>
    </source>
</evidence>
<keyword evidence="3" id="KW-1185">Reference proteome</keyword>
<proteinExistence type="inferred from homology"/>
<comment type="caution">
    <text evidence="2">The sequence shown here is derived from an EMBL/GenBank/DDBJ whole genome shotgun (WGS) entry which is preliminary data.</text>
</comment>
<dbReference type="Proteomes" id="UP000625711">
    <property type="component" value="Unassembled WGS sequence"/>
</dbReference>
<dbReference type="OrthoDB" id="5175656at2759"/>
<dbReference type="PANTHER" id="PTHR12994">
    <property type="entry name" value="SECERNIN"/>
    <property type="match status" value="1"/>
</dbReference>
<dbReference type="PANTHER" id="PTHR12994:SF17">
    <property type="entry name" value="LD30995P"/>
    <property type="match status" value="1"/>
</dbReference>
<name>A0A834ILB8_RHYFE</name>
<protein>
    <recommendedName>
        <fullName evidence="4">Secernin-3</fullName>
    </recommendedName>
</protein>
<dbReference type="Pfam" id="PF03577">
    <property type="entry name" value="Peptidase_C69"/>
    <property type="match status" value="1"/>
</dbReference>
<gene>
    <name evidence="2" type="ORF">GWI33_004727</name>
</gene>
<dbReference type="InterPro" id="IPR005322">
    <property type="entry name" value="Peptidase_C69"/>
</dbReference>
<evidence type="ECO:0000256" key="1">
    <source>
        <dbReference type="ARBA" id="ARBA00005705"/>
    </source>
</evidence>
<sequence>MARPQSCDTFVVLPPFSQHGVVFGKNSDRPQGEVQEVIYVPATKATGPTKCTYIEIDPVDETKAVMLSKPNWMWGAEMGVNECGVAIGNEAVWTFDSTPEADPKVKRLLGMDLVRLGLERSSNADEALEVITTLLEKHGQGGPCSKTDEGFCYHNSFIIADTTSAWVLETSGKHWVAEKITSGYRNISNILSITTKIDKKSENIEEYAKTNNLWDGNGEFNFSEIFSGDSKPGSERYNNGNALLKKYTASNDFKEMDMFNILRDKDSGICRGTSDNCPTAASQVSVLSSTRPSVHWFTATPDPSRSVFKPFIFTNSVTISKHTICPDNETPHSLYTLHQNAESKGVQELLQTMESKCVSEVNQVISTVGDDLTEFNELFKDCVETEVKFYR</sequence>
<dbReference type="GO" id="GO:0006508">
    <property type="term" value="P:proteolysis"/>
    <property type="evidence" value="ECO:0007669"/>
    <property type="project" value="InterPro"/>
</dbReference>
<dbReference type="GO" id="GO:0016805">
    <property type="term" value="F:dipeptidase activity"/>
    <property type="evidence" value="ECO:0007669"/>
    <property type="project" value="InterPro"/>
</dbReference>
<dbReference type="EMBL" id="JAACXV010000239">
    <property type="protein sequence ID" value="KAF7281481.1"/>
    <property type="molecule type" value="Genomic_DNA"/>
</dbReference>
<evidence type="ECO:0008006" key="4">
    <source>
        <dbReference type="Google" id="ProtNLM"/>
    </source>
</evidence>
<accession>A0A834ILB8</accession>
<organism evidence="2 3">
    <name type="scientific">Rhynchophorus ferrugineus</name>
    <name type="common">Red palm weevil</name>
    <name type="synonym">Curculio ferrugineus</name>
    <dbReference type="NCBI Taxonomy" id="354439"/>
    <lineage>
        <taxon>Eukaryota</taxon>
        <taxon>Metazoa</taxon>
        <taxon>Ecdysozoa</taxon>
        <taxon>Arthropoda</taxon>
        <taxon>Hexapoda</taxon>
        <taxon>Insecta</taxon>
        <taxon>Pterygota</taxon>
        <taxon>Neoptera</taxon>
        <taxon>Endopterygota</taxon>
        <taxon>Coleoptera</taxon>
        <taxon>Polyphaga</taxon>
        <taxon>Cucujiformia</taxon>
        <taxon>Curculionidae</taxon>
        <taxon>Dryophthorinae</taxon>
        <taxon>Rhynchophorus</taxon>
    </lineage>
</organism>
<dbReference type="AlphaFoldDB" id="A0A834ILB8"/>
<dbReference type="GO" id="GO:0070004">
    <property type="term" value="F:cysteine-type exopeptidase activity"/>
    <property type="evidence" value="ECO:0007669"/>
    <property type="project" value="InterPro"/>
</dbReference>
<reference evidence="2" key="1">
    <citation type="submission" date="2020-08" db="EMBL/GenBank/DDBJ databases">
        <title>Genome sequencing and assembly of the red palm weevil Rhynchophorus ferrugineus.</title>
        <authorList>
            <person name="Dias G.B."/>
            <person name="Bergman C.M."/>
            <person name="Manee M."/>
        </authorList>
    </citation>
    <scope>NUCLEOTIDE SEQUENCE</scope>
    <source>
        <strain evidence="2">AA-2017</strain>
        <tissue evidence="2">Whole larva</tissue>
    </source>
</reference>
<comment type="similarity">
    <text evidence="1">Belongs to the peptidase C69 family. Secernin subfamily.</text>
</comment>